<name>A0A2J6WR73_9BACT</name>
<dbReference type="GO" id="GO:0050661">
    <property type="term" value="F:NADP binding"/>
    <property type="evidence" value="ECO:0007669"/>
    <property type="project" value="InterPro"/>
</dbReference>
<organism evidence="18 19">
    <name type="scientific">Calditerrivibrio nitroreducens</name>
    <dbReference type="NCBI Taxonomy" id="477976"/>
    <lineage>
        <taxon>Bacteria</taxon>
        <taxon>Pseudomonadati</taxon>
        <taxon>Deferribacterota</taxon>
        <taxon>Deferribacteres</taxon>
        <taxon>Deferribacterales</taxon>
        <taxon>Calditerrivibrionaceae</taxon>
    </lineage>
</organism>
<evidence type="ECO:0000256" key="8">
    <source>
        <dbReference type="ARBA" id="ARBA00068659"/>
    </source>
</evidence>
<dbReference type="InterPro" id="IPR006151">
    <property type="entry name" value="Shikm_DH/Glu-tRNA_Rdtase"/>
</dbReference>
<dbReference type="SUPFAM" id="SSF51735">
    <property type="entry name" value="NAD(P)-binding Rossmann-fold domains"/>
    <property type="match status" value="1"/>
</dbReference>
<evidence type="ECO:0000256" key="4">
    <source>
        <dbReference type="ARBA" id="ARBA00022857"/>
    </source>
</evidence>
<evidence type="ECO:0000313" key="18">
    <source>
        <dbReference type="EMBL" id="PMP72892.1"/>
    </source>
</evidence>
<feature type="domain" description="Tetrapyrrole biosynthesis glutamyl-tRNA reductase dimerisation" evidence="15">
    <location>
        <begin position="320"/>
        <end position="419"/>
    </location>
</feature>
<dbReference type="UniPathway" id="UPA00251">
    <property type="reaction ID" value="UER00316"/>
</dbReference>
<dbReference type="CDD" id="cd05213">
    <property type="entry name" value="NAD_bind_Glutamyl_tRNA_reduct"/>
    <property type="match status" value="1"/>
</dbReference>
<feature type="domain" description="Glutamyl-tRNA reductase N-terminal" evidence="17">
    <location>
        <begin position="6"/>
        <end position="156"/>
    </location>
</feature>
<evidence type="ECO:0000256" key="12">
    <source>
        <dbReference type="PIRSR" id="PIRSR000445-3"/>
    </source>
</evidence>
<dbReference type="PANTHER" id="PTHR43013:SF1">
    <property type="entry name" value="GLUTAMYL-TRNA REDUCTASE"/>
    <property type="match status" value="1"/>
</dbReference>
<dbReference type="FunFam" id="3.30.460.30:FF:000001">
    <property type="entry name" value="Glutamyl-tRNA reductase"/>
    <property type="match status" value="1"/>
</dbReference>
<dbReference type="InterPro" id="IPR036343">
    <property type="entry name" value="GluRdtase_N_sf"/>
</dbReference>
<comment type="catalytic activity">
    <reaction evidence="7 9 14">
        <text>(S)-4-amino-5-oxopentanoate + tRNA(Glu) + NADP(+) = L-glutamyl-tRNA(Glu) + NADPH + H(+)</text>
        <dbReference type="Rhea" id="RHEA:12344"/>
        <dbReference type="Rhea" id="RHEA-COMP:9663"/>
        <dbReference type="Rhea" id="RHEA-COMP:9680"/>
        <dbReference type="ChEBI" id="CHEBI:15378"/>
        <dbReference type="ChEBI" id="CHEBI:57501"/>
        <dbReference type="ChEBI" id="CHEBI:57783"/>
        <dbReference type="ChEBI" id="CHEBI:58349"/>
        <dbReference type="ChEBI" id="CHEBI:78442"/>
        <dbReference type="ChEBI" id="CHEBI:78520"/>
        <dbReference type="EC" id="1.2.1.70"/>
    </reaction>
</comment>
<evidence type="ECO:0000256" key="7">
    <source>
        <dbReference type="ARBA" id="ARBA00047464"/>
    </source>
</evidence>
<evidence type="ECO:0000259" key="15">
    <source>
        <dbReference type="Pfam" id="PF00745"/>
    </source>
</evidence>
<dbReference type="NCBIfam" id="TIGR01035">
    <property type="entry name" value="hemA"/>
    <property type="match status" value="1"/>
</dbReference>
<dbReference type="Pfam" id="PF00745">
    <property type="entry name" value="GlutR_dimer"/>
    <property type="match status" value="1"/>
</dbReference>
<proteinExistence type="inferred from homology"/>
<comment type="miscellaneous">
    <text evidence="9">During catalysis, the active site Cys acts as a nucleophile attacking the alpha-carbonyl group of tRNA-bound glutamate with the formation of a thioester intermediate between enzyme and glutamate, and the concomitant release of tRNA(Glu). The thioester intermediate is finally reduced by direct hydride transfer from NADPH, to form the product GSA.</text>
</comment>
<accession>A0A2J6WR73</accession>
<dbReference type="InterPro" id="IPR036453">
    <property type="entry name" value="GluRdtase_dimer_dom_sf"/>
</dbReference>
<dbReference type="Gene3D" id="3.40.50.720">
    <property type="entry name" value="NAD(P)-binding Rossmann-like Domain"/>
    <property type="match status" value="1"/>
</dbReference>
<dbReference type="SUPFAM" id="SSF69075">
    <property type="entry name" value="Glutamyl tRNA-reductase dimerization domain"/>
    <property type="match status" value="1"/>
</dbReference>
<evidence type="ECO:0000313" key="19">
    <source>
        <dbReference type="Proteomes" id="UP000242881"/>
    </source>
</evidence>
<comment type="pathway">
    <text evidence="1 9 14">Porphyrin-containing compound metabolism; protoporphyrin-IX biosynthesis; 5-aminolevulinate from L-glutamyl-tRNA(Glu): step 1/2.</text>
</comment>
<sequence length="421" mass="48462">MQLAVLGLNHNTAPVEIREKLVISDKNYERIYAQILQNNRIYEVLILSTCNRVEYYIVTDDFLCNVDAVLHIVATESNIDPFELKKYTYIHCGLDAVKHIFKVASGLDSLVLGEPQIFGQVKDAFDKAKIYGKFDTFLNKLEEFTIRTSKKVRTNTKISENPVSVSYAAVELAKKIFNDLSSRTALIIGAGEMCELAAKHLEGNGIKRIFVTNRTFERALQLAKEVNGEAVPIEKFVEYLKEVDIVISSTGAPNYMVTYEMIKNLMHIRKYEPMFFIDIAVPRDIDPKINELENTFVYDIDDLKEVVEANKKQREKEALKALEIIKSQVVEFDHWLSSTKIIPIIKQLRQQMEDMKNNEIQRMVEKLKINDPQEVKKIDAIVTSYMNKILHNPIMTLKDSVKDKKQYTIAEAVRLIFDIKE</sequence>
<evidence type="ECO:0000256" key="10">
    <source>
        <dbReference type="PIRSR" id="PIRSR000445-1"/>
    </source>
</evidence>
<keyword evidence="6 9" id="KW-0627">Porphyrin biosynthesis</keyword>
<feature type="binding site" evidence="9 11">
    <location>
        <position position="109"/>
    </location>
    <ligand>
        <name>substrate</name>
    </ligand>
</feature>
<dbReference type="Proteomes" id="UP000242881">
    <property type="component" value="Unassembled WGS sequence"/>
</dbReference>
<dbReference type="InterPro" id="IPR036291">
    <property type="entry name" value="NAD(P)-bd_dom_sf"/>
</dbReference>
<comment type="function">
    <text evidence="9">Catalyzes the NADPH-dependent reduction of glutamyl-tRNA(Glu) to glutamate 1-semialdehyde (GSA).</text>
</comment>
<dbReference type="Pfam" id="PF05201">
    <property type="entry name" value="GlutR_N"/>
    <property type="match status" value="1"/>
</dbReference>
<feature type="binding site" evidence="9 11">
    <location>
        <begin position="49"/>
        <end position="52"/>
    </location>
    <ligand>
        <name>substrate</name>
    </ligand>
</feature>
<dbReference type="InterPro" id="IPR015895">
    <property type="entry name" value="4pyrrol_synth_GluRdtase_N"/>
</dbReference>
<feature type="site" description="Important for activity" evidence="9 13">
    <location>
        <position position="99"/>
    </location>
</feature>
<evidence type="ECO:0000256" key="11">
    <source>
        <dbReference type="PIRSR" id="PIRSR000445-2"/>
    </source>
</evidence>
<dbReference type="Gene3D" id="3.30.460.30">
    <property type="entry name" value="Glutamyl-tRNA reductase, N-terminal domain"/>
    <property type="match status" value="1"/>
</dbReference>
<dbReference type="InterPro" id="IPR015896">
    <property type="entry name" value="4pyrrol_synth_GluRdtase_dimer"/>
</dbReference>
<dbReference type="EMBL" id="PNIN01000014">
    <property type="protein sequence ID" value="PMP72892.1"/>
    <property type="molecule type" value="Genomic_DNA"/>
</dbReference>
<comment type="domain">
    <text evidence="9">Possesses an unusual extended V-shaped dimeric structure with each monomer consisting of three distinct domains arranged along a curved 'spinal' alpha-helix. The N-terminal catalytic domain specifically recognizes the glutamate moiety of the substrate. The second domain is the NADPH-binding domain, and the third C-terminal domain is responsible for dimerization.</text>
</comment>
<comment type="similarity">
    <text evidence="2 9 14">Belongs to the glutamyl-tRNA reductase family.</text>
</comment>
<evidence type="ECO:0000256" key="1">
    <source>
        <dbReference type="ARBA" id="ARBA00005059"/>
    </source>
</evidence>
<dbReference type="InterPro" id="IPR000343">
    <property type="entry name" value="4pyrrol_synth_GluRdtase"/>
</dbReference>
<dbReference type="PANTHER" id="PTHR43013">
    <property type="entry name" value="GLUTAMYL-TRNA REDUCTASE"/>
    <property type="match status" value="1"/>
</dbReference>
<feature type="active site" description="Nucleophile" evidence="9 10">
    <location>
        <position position="50"/>
    </location>
</feature>
<dbReference type="Pfam" id="PF01488">
    <property type="entry name" value="Shikimate_DH"/>
    <property type="match status" value="1"/>
</dbReference>
<feature type="binding site" evidence="9 12">
    <location>
        <begin position="189"/>
        <end position="194"/>
    </location>
    <ligand>
        <name>NADP(+)</name>
        <dbReference type="ChEBI" id="CHEBI:58349"/>
    </ligand>
</feature>
<keyword evidence="4 9" id="KW-0521">NADP</keyword>
<dbReference type="HAMAP" id="MF_00087">
    <property type="entry name" value="Glu_tRNA_reductase"/>
    <property type="match status" value="1"/>
</dbReference>
<evidence type="ECO:0000256" key="5">
    <source>
        <dbReference type="ARBA" id="ARBA00023002"/>
    </source>
</evidence>
<feature type="binding site" evidence="9 11">
    <location>
        <begin position="114"/>
        <end position="116"/>
    </location>
    <ligand>
        <name>substrate</name>
    </ligand>
</feature>
<dbReference type="SUPFAM" id="SSF69742">
    <property type="entry name" value="Glutamyl tRNA-reductase catalytic, N-terminal domain"/>
    <property type="match status" value="1"/>
</dbReference>
<feature type="binding site" evidence="9 11">
    <location>
        <position position="120"/>
    </location>
    <ligand>
        <name>substrate</name>
    </ligand>
</feature>
<dbReference type="AlphaFoldDB" id="A0A2J6WR73"/>
<evidence type="ECO:0000256" key="6">
    <source>
        <dbReference type="ARBA" id="ARBA00023244"/>
    </source>
</evidence>
<dbReference type="EC" id="1.2.1.70" evidence="3 9"/>
<comment type="subunit">
    <text evidence="9">Homodimer.</text>
</comment>
<reference evidence="18 19" key="1">
    <citation type="submission" date="2018-01" db="EMBL/GenBank/DDBJ databases">
        <title>Metagenomic assembled genomes from two thermal pools in the Uzon Caldera, Kamchatka, Russia.</title>
        <authorList>
            <person name="Wilkins L."/>
            <person name="Ettinger C."/>
        </authorList>
    </citation>
    <scope>NUCLEOTIDE SEQUENCE [LARGE SCALE GENOMIC DNA]</scope>
    <source>
        <strain evidence="18">ZAV-05</strain>
    </source>
</reference>
<gene>
    <name evidence="9" type="primary">hemA</name>
    <name evidence="18" type="ORF">C0187_00730</name>
</gene>
<evidence type="ECO:0000256" key="9">
    <source>
        <dbReference type="HAMAP-Rule" id="MF_00087"/>
    </source>
</evidence>
<evidence type="ECO:0000256" key="13">
    <source>
        <dbReference type="PIRSR" id="PIRSR000445-4"/>
    </source>
</evidence>
<comment type="caution">
    <text evidence="18">The sequence shown here is derived from an EMBL/GenBank/DDBJ whole genome shotgun (WGS) entry which is preliminary data.</text>
</comment>
<evidence type="ECO:0000256" key="2">
    <source>
        <dbReference type="ARBA" id="ARBA00005916"/>
    </source>
</evidence>
<evidence type="ECO:0000256" key="3">
    <source>
        <dbReference type="ARBA" id="ARBA00012970"/>
    </source>
</evidence>
<dbReference type="PIRSF" id="PIRSF000445">
    <property type="entry name" value="4pyrrol_synth_GluRdtase"/>
    <property type="match status" value="1"/>
</dbReference>
<evidence type="ECO:0000256" key="14">
    <source>
        <dbReference type="RuleBase" id="RU000584"/>
    </source>
</evidence>
<evidence type="ECO:0000259" key="17">
    <source>
        <dbReference type="Pfam" id="PF05201"/>
    </source>
</evidence>
<keyword evidence="5 9" id="KW-0560">Oxidoreductase</keyword>
<feature type="domain" description="Quinate/shikimate 5-dehydrogenase/glutamyl-tRNA reductase" evidence="16">
    <location>
        <begin position="171"/>
        <end position="306"/>
    </location>
</feature>
<dbReference type="FunFam" id="3.40.50.720:FF:000031">
    <property type="entry name" value="Glutamyl-tRNA reductase"/>
    <property type="match status" value="1"/>
</dbReference>
<evidence type="ECO:0000259" key="16">
    <source>
        <dbReference type="Pfam" id="PF01488"/>
    </source>
</evidence>
<dbReference type="GO" id="GO:0008883">
    <property type="term" value="F:glutamyl-tRNA reductase activity"/>
    <property type="evidence" value="ECO:0007669"/>
    <property type="project" value="UniProtKB-UniRule"/>
</dbReference>
<dbReference type="GO" id="GO:0019353">
    <property type="term" value="P:protoporphyrinogen IX biosynthetic process from glutamate"/>
    <property type="evidence" value="ECO:0007669"/>
    <property type="project" value="TreeGrafter"/>
</dbReference>
<protein>
    <recommendedName>
        <fullName evidence="8 9">Glutamyl-tRNA reductase</fullName>
        <shortName evidence="9">GluTR</shortName>
        <ecNumber evidence="3 9">1.2.1.70</ecNumber>
    </recommendedName>
</protein>